<organism evidence="2 3">
    <name type="scientific">Apolygus lucorum</name>
    <name type="common">Small green plant bug</name>
    <name type="synonym">Lygocoris lucorum</name>
    <dbReference type="NCBI Taxonomy" id="248454"/>
    <lineage>
        <taxon>Eukaryota</taxon>
        <taxon>Metazoa</taxon>
        <taxon>Ecdysozoa</taxon>
        <taxon>Arthropoda</taxon>
        <taxon>Hexapoda</taxon>
        <taxon>Insecta</taxon>
        <taxon>Pterygota</taxon>
        <taxon>Neoptera</taxon>
        <taxon>Paraneoptera</taxon>
        <taxon>Hemiptera</taxon>
        <taxon>Heteroptera</taxon>
        <taxon>Panheteroptera</taxon>
        <taxon>Cimicomorpha</taxon>
        <taxon>Miridae</taxon>
        <taxon>Mirini</taxon>
        <taxon>Apolygus</taxon>
    </lineage>
</organism>
<dbReference type="GO" id="GO:0003677">
    <property type="term" value="F:DNA binding"/>
    <property type="evidence" value="ECO:0007669"/>
    <property type="project" value="InterPro"/>
</dbReference>
<dbReference type="PANTHER" id="PTHR33327">
    <property type="entry name" value="ENDONUCLEASE"/>
    <property type="match status" value="1"/>
</dbReference>
<evidence type="ECO:0000256" key="1">
    <source>
        <dbReference type="SAM" id="MobiDB-lite"/>
    </source>
</evidence>
<dbReference type="InterPro" id="IPR004122">
    <property type="entry name" value="BAF_prot"/>
</dbReference>
<dbReference type="Proteomes" id="UP000466442">
    <property type="component" value="Linkage Group LG1"/>
</dbReference>
<feature type="region of interest" description="Disordered" evidence="1">
    <location>
        <begin position="119"/>
        <end position="186"/>
    </location>
</feature>
<evidence type="ECO:0000313" key="3">
    <source>
        <dbReference type="Proteomes" id="UP000466442"/>
    </source>
</evidence>
<accession>A0A8S9Y3I9</accession>
<keyword evidence="3" id="KW-1185">Reference proteome</keyword>
<dbReference type="SMART" id="SM01023">
    <property type="entry name" value="BAF"/>
    <property type="match status" value="1"/>
</dbReference>
<evidence type="ECO:0000313" key="2">
    <source>
        <dbReference type="EMBL" id="KAF6215807.1"/>
    </source>
</evidence>
<reference evidence="2" key="1">
    <citation type="journal article" date="2021" name="Mol. Ecol. Resour.">
        <title>Apolygus lucorum genome provides insights into omnivorousness and mesophyll feeding.</title>
        <authorList>
            <person name="Liu Y."/>
            <person name="Liu H."/>
            <person name="Wang H."/>
            <person name="Huang T."/>
            <person name="Liu B."/>
            <person name="Yang B."/>
            <person name="Yin L."/>
            <person name="Li B."/>
            <person name="Zhang Y."/>
            <person name="Zhang S."/>
            <person name="Jiang F."/>
            <person name="Zhang X."/>
            <person name="Ren Y."/>
            <person name="Wang B."/>
            <person name="Wang S."/>
            <person name="Lu Y."/>
            <person name="Wu K."/>
            <person name="Fan W."/>
            <person name="Wang G."/>
        </authorList>
    </citation>
    <scope>NUCLEOTIDE SEQUENCE</scope>
    <source>
        <strain evidence="2">12Hb</strain>
    </source>
</reference>
<comment type="caution">
    <text evidence="2">The sequence shown here is derived from an EMBL/GenBank/DDBJ whole genome shotgun (WGS) entry which is preliminary data.</text>
</comment>
<protein>
    <submittedName>
        <fullName evidence="2">Uncharacterized protein</fullName>
    </submittedName>
</protein>
<dbReference type="Pfam" id="PF02961">
    <property type="entry name" value="SAM_BAF"/>
    <property type="match status" value="1"/>
</dbReference>
<name>A0A8S9Y3I9_APOLU</name>
<dbReference type="SUPFAM" id="SSF47798">
    <property type="entry name" value="Barrier-to-autointegration factor, BAF"/>
    <property type="match status" value="1"/>
</dbReference>
<dbReference type="PANTHER" id="PTHR33327:SF3">
    <property type="entry name" value="RNA-DIRECTED DNA POLYMERASE"/>
    <property type="match status" value="1"/>
</dbReference>
<sequence length="268" mass="30224">MYNALLNRLEVVFTNSEQTSLNRCLNELELGNKPPSQLLLEMRDLSVGRLDDDSLKPVWLQRLPAHLQSILSPSHDNLNILAAMADKIIELLPSADSSKTELEDLRADMKQLSKRVDKLEELKARSRPQLNSSSRRDKDKGIPKVSFESENHPSNARKEPLKSGMDTKREPAPAGEGSGHRSKKQRNFYSESIGGKSVSEIPGIGPQMANTFERNGITQAEQIIGKYMTMIGDEDKFIEFMMEKGGAIIRRAREVHRVCKVYCDNNIY</sequence>
<feature type="compositionally biased region" description="Basic and acidic residues" evidence="1">
    <location>
        <begin position="134"/>
        <end position="171"/>
    </location>
</feature>
<dbReference type="AlphaFoldDB" id="A0A8S9Y3I9"/>
<dbReference type="Gene3D" id="1.10.150.40">
    <property type="entry name" value="Barrier-to-autointegration factor, BAF"/>
    <property type="match status" value="1"/>
</dbReference>
<gene>
    <name evidence="2" type="ORF">GE061_000142</name>
</gene>
<dbReference type="OrthoDB" id="9997163at2759"/>
<dbReference type="InterPro" id="IPR036617">
    <property type="entry name" value="BAF_sf"/>
</dbReference>
<proteinExistence type="predicted"/>
<dbReference type="EMBL" id="WIXP02000001">
    <property type="protein sequence ID" value="KAF6215807.1"/>
    <property type="molecule type" value="Genomic_DNA"/>
</dbReference>